<keyword evidence="3" id="KW-1185">Reference proteome</keyword>
<dbReference type="Pfam" id="PF13472">
    <property type="entry name" value="Lipase_GDSL_2"/>
    <property type="match status" value="1"/>
</dbReference>
<dbReference type="PANTHER" id="PTHR30383">
    <property type="entry name" value="THIOESTERASE 1/PROTEASE 1/LYSOPHOSPHOLIPASE L1"/>
    <property type="match status" value="1"/>
</dbReference>
<reference evidence="2 3" key="1">
    <citation type="submission" date="2019-01" db="EMBL/GenBank/DDBJ databases">
        <title>Blautia sp. nov. KGMB01111 isolated human feces.</title>
        <authorList>
            <person name="Park J.-E."/>
            <person name="Kim J.-S."/>
            <person name="Park S.-H."/>
        </authorList>
    </citation>
    <scope>NUCLEOTIDE SEQUENCE [LARGE SCALE GENOMIC DNA]</scope>
    <source>
        <strain evidence="2 3">KGMB01111</strain>
    </source>
</reference>
<evidence type="ECO:0000313" key="3">
    <source>
        <dbReference type="Proteomes" id="UP000290106"/>
    </source>
</evidence>
<dbReference type="PANTHER" id="PTHR30383:SF5">
    <property type="entry name" value="SGNH HYDROLASE-TYPE ESTERASE DOMAIN-CONTAINING PROTEIN"/>
    <property type="match status" value="1"/>
</dbReference>
<accession>A0A4Q1RI88</accession>
<proteinExistence type="predicted"/>
<dbReference type="AlphaFoldDB" id="A0A4Q1RI88"/>
<feature type="domain" description="SGNH hydrolase-type esterase" evidence="1">
    <location>
        <begin position="39"/>
        <end position="218"/>
    </location>
</feature>
<dbReference type="OrthoDB" id="9777593at2"/>
<dbReference type="Proteomes" id="UP000290106">
    <property type="component" value="Unassembled WGS sequence"/>
</dbReference>
<name>A0A4Q1RI88_9FIRM</name>
<dbReference type="InterPro" id="IPR051532">
    <property type="entry name" value="Ester_Hydrolysis_Enzymes"/>
</dbReference>
<sequence length="233" mass="26880">MEQQKRKKRAMAFGLVAIVLIFWNLMQNTADQQKLRVACVGDELTFGTDVEDREDNCYPVQLQKYMEKAEKKYRIGNFGVEGAAVQKKSKKPYTKEERYESSTEYKANLVVIMLGTNDTTEENWTDIDTFQKDYQSLIKNYQDLKSSPEVWLITPPMIQSDGSTEMEERAKRVEEVKDAVETIGEKNKLTVLDLYSYSQEHPEWYQKDGIRLNKDGAKAVADMVGDCSVNKKK</sequence>
<evidence type="ECO:0000313" key="2">
    <source>
        <dbReference type="EMBL" id="RXS75431.1"/>
    </source>
</evidence>
<dbReference type="EMBL" id="SDKC01000001">
    <property type="protein sequence ID" value="RXS75431.1"/>
    <property type="molecule type" value="Genomic_DNA"/>
</dbReference>
<organism evidence="2 3">
    <name type="scientific">Blautia faecicola</name>
    <dbReference type="NCBI Taxonomy" id="2509240"/>
    <lineage>
        <taxon>Bacteria</taxon>
        <taxon>Bacillati</taxon>
        <taxon>Bacillota</taxon>
        <taxon>Clostridia</taxon>
        <taxon>Lachnospirales</taxon>
        <taxon>Lachnospiraceae</taxon>
        <taxon>Blautia</taxon>
    </lineage>
</organism>
<evidence type="ECO:0000259" key="1">
    <source>
        <dbReference type="Pfam" id="PF13472"/>
    </source>
</evidence>
<gene>
    <name evidence="2" type="ORF">ETP43_09545</name>
</gene>
<dbReference type="SUPFAM" id="SSF52266">
    <property type="entry name" value="SGNH hydrolase"/>
    <property type="match status" value="1"/>
</dbReference>
<dbReference type="InterPro" id="IPR013830">
    <property type="entry name" value="SGNH_hydro"/>
</dbReference>
<dbReference type="RefSeq" id="WP_129257894.1">
    <property type="nucleotide sequence ID" value="NZ_SDKC01000001.1"/>
</dbReference>
<dbReference type="GO" id="GO:0004622">
    <property type="term" value="F:phosphatidylcholine lysophospholipase activity"/>
    <property type="evidence" value="ECO:0007669"/>
    <property type="project" value="TreeGrafter"/>
</dbReference>
<dbReference type="InterPro" id="IPR036514">
    <property type="entry name" value="SGNH_hydro_sf"/>
</dbReference>
<protein>
    <recommendedName>
        <fullName evidence="1">SGNH hydrolase-type esterase domain-containing protein</fullName>
    </recommendedName>
</protein>
<comment type="caution">
    <text evidence="2">The sequence shown here is derived from an EMBL/GenBank/DDBJ whole genome shotgun (WGS) entry which is preliminary data.</text>
</comment>
<dbReference type="Gene3D" id="3.40.50.1110">
    <property type="entry name" value="SGNH hydrolase"/>
    <property type="match status" value="1"/>
</dbReference>